<dbReference type="RefSeq" id="XP_018186831.1">
    <property type="nucleotide sequence ID" value="XM_018333009.1"/>
</dbReference>
<reference evidence="1 2" key="1">
    <citation type="journal article" date="2016" name="Fungal Biol.">
        <title>The genome of Xylona heveae provides a window into fungal endophytism.</title>
        <authorList>
            <person name="Gazis R."/>
            <person name="Kuo A."/>
            <person name="Riley R."/>
            <person name="LaButti K."/>
            <person name="Lipzen A."/>
            <person name="Lin J."/>
            <person name="Amirebrahimi M."/>
            <person name="Hesse C.N."/>
            <person name="Spatafora J.W."/>
            <person name="Henrissat B."/>
            <person name="Hainaut M."/>
            <person name="Grigoriev I.V."/>
            <person name="Hibbett D.S."/>
        </authorList>
    </citation>
    <scope>NUCLEOTIDE SEQUENCE [LARGE SCALE GENOMIC DNA]</scope>
    <source>
        <strain evidence="1 2">TC161</strain>
    </source>
</reference>
<accession>A0A165FR29</accession>
<dbReference type="InParanoid" id="A0A165FR29"/>
<organism evidence="1 2">
    <name type="scientific">Xylona heveae (strain CBS 132557 / TC161)</name>
    <dbReference type="NCBI Taxonomy" id="1328760"/>
    <lineage>
        <taxon>Eukaryota</taxon>
        <taxon>Fungi</taxon>
        <taxon>Dikarya</taxon>
        <taxon>Ascomycota</taxon>
        <taxon>Pezizomycotina</taxon>
        <taxon>Xylonomycetes</taxon>
        <taxon>Xylonales</taxon>
        <taxon>Xylonaceae</taxon>
        <taxon>Xylona</taxon>
    </lineage>
</organism>
<name>A0A165FR29_XYLHT</name>
<dbReference type="GeneID" id="28898146"/>
<dbReference type="EMBL" id="KV407461">
    <property type="protein sequence ID" value="KZF21276.1"/>
    <property type="molecule type" value="Genomic_DNA"/>
</dbReference>
<dbReference type="AlphaFoldDB" id="A0A165FR29"/>
<dbReference type="Proteomes" id="UP000076632">
    <property type="component" value="Unassembled WGS sequence"/>
</dbReference>
<gene>
    <name evidence="1" type="ORF">L228DRAFT_249074</name>
</gene>
<protein>
    <submittedName>
        <fullName evidence="1">Uncharacterized protein</fullName>
    </submittedName>
</protein>
<evidence type="ECO:0000313" key="1">
    <source>
        <dbReference type="EMBL" id="KZF21276.1"/>
    </source>
</evidence>
<evidence type="ECO:0000313" key="2">
    <source>
        <dbReference type="Proteomes" id="UP000076632"/>
    </source>
</evidence>
<keyword evidence="2" id="KW-1185">Reference proteome</keyword>
<proteinExistence type="predicted"/>
<sequence length="117" mass="13295">MDMTLVLCSLSEAVAFSWHLENGAPWRKGRRQMTPPSTRGSDAFRMHLHRSTPADQSTNSISTIIPCYLHESFLYGILHRNPSKRIQAFILKTYISPCILLVREYTNGVSILVTMTI</sequence>